<evidence type="ECO:0000313" key="2">
    <source>
        <dbReference type="Proteomes" id="UP000235828"/>
    </source>
</evidence>
<organism evidence="1 2">
    <name type="scientific">Vibrio tapetis subsp. tapetis</name>
    <dbReference type="NCBI Taxonomy" id="1671868"/>
    <lineage>
        <taxon>Bacteria</taxon>
        <taxon>Pseudomonadati</taxon>
        <taxon>Pseudomonadota</taxon>
        <taxon>Gammaproteobacteria</taxon>
        <taxon>Vibrionales</taxon>
        <taxon>Vibrionaceae</taxon>
        <taxon>Vibrio</taxon>
    </lineage>
</organism>
<sequence>MHVFSPVMVGSRIITRVNAKKVSQIAQSMGLIMISDYETDSITTILGYQKAREPMKWTGQNKKKINEEKNK</sequence>
<accession>A0A2N8ZJL4</accession>
<proteinExistence type="predicted"/>
<dbReference type="KEGG" id="vta:B0499"/>
<dbReference type="Proteomes" id="UP000235828">
    <property type="component" value="Chromosome B"/>
</dbReference>
<protein>
    <submittedName>
        <fullName evidence="1">Uncharacterized protein</fullName>
    </submittedName>
</protein>
<dbReference type="AlphaFoldDB" id="A0A2N8ZJL4"/>
<dbReference type="EMBL" id="LT960612">
    <property type="protein sequence ID" value="SON52110.1"/>
    <property type="molecule type" value="Genomic_DNA"/>
</dbReference>
<gene>
    <name evidence="1" type="ORF">VTAP4600_B0499</name>
</gene>
<dbReference type="RefSeq" id="WP_102524435.1">
    <property type="nucleotide sequence ID" value="NZ_LT960612.1"/>
</dbReference>
<reference evidence="1 2" key="1">
    <citation type="submission" date="2017-10" db="EMBL/GenBank/DDBJ databases">
        <authorList>
            <person name="Banno H."/>
            <person name="Chua N.-H."/>
        </authorList>
    </citation>
    <scope>NUCLEOTIDE SEQUENCE [LARGE SCALE GENOMIC DNA]</scope>
    <source>
        <strain evidence="1">Vibrio tapetis CECT4600</strain>
    </source>
</reference>
<name>A0A2N8ZJL4_9VIBR</name>
<keyword evidence="2" id="KW-1185">Reference proteome</keyword>
<evidence type="ECO:0000313" key="1">
    <source>
        <dbReference type="EMBL" id="SON52110.1"/>
    </source>
</evidence>